<name>A0A5B9MCM5_9BACT</name>
<organism evidence="2 3">
    <name type="scientific">Stieleria maiorica</name>
    <dbReference type="NCBI Taxonomy" id="2795974"/>
    <lineage>
        <taxon>Bacteria</taxon>
        <taxon>Pseudomonadati</taxon>
        <taxon>Planctomycetota</taxon>
        <taxon>Planctomycetia</taxon>
        <taxon>Pirellulales</taxon>
        <taxon>Pirellulaceae</taxon>
        <taxon>Stieleria</taxon>
    </lineage>
</organism>
<protein>
    <submittedName>
        <fullName evidence="2">Uncharacterized protein</fullName>
    </submittedName>
</protein>
<keyword evidence="3" id="KW-1185">Reference proteome</keyword>
<accession>A0A5B9MCM5</accession>
<gene>
    <name evidence="2" type="ORF">Mal15_28340</name>
</gene>
<reference evidence="2 3" key="1">
    <citation type="submission" date="2019-02" db="EMBL/GenBank/DDBJ databases">
        <title>Planctomycetal bacteria perform biofilm scaping via a novel small molecule.</title>
        <authorList>
            <person name="Jeske O."/>
            <person name="Boedeker C."/>
            <person name="Wiegand S."/>
            <person name="Breitling P."/>
            <person name="Kallscheuer N."/>
            <person name="Jogler M."/>
            <person name="Rohde M."/>
            <person name="Petersen J."/>
            <person name="Medema M.H."/>
            <person name="Surup F."/>
            <person name="Jogler C."/>
        </authorList>
    </citation>
    <scope>NUCLEOTIDE SEQUENCE [LARGE SCALE GENOMIC DNA]</scope>
    <source>
        <strain evidence="2 3">Mal15</strain>
    </source>
</reference>
<proteinExistence type="predicted"/>
<keyword evidence="1" id="KW-0472">Membrane</keyword>
<sequence>MPTAAQESSIQQRLLNRFEIASQPDDRRRAKRWPMLRILAVLRDTAAIAFFGLLFFSESFDILENLTGLSVTWVTKPLVSYIFCAGFALALLSPLLTRILSTRFREKRFEAVPETPWFLFLYREKAEKILDEFGFIRIGTFRVDGETSPTFIEVYLSSRQRVVAVFHLRMGTKWTELVSMTDSGRVIVTSSQADSEADNEADNATESTPSIVMTTVPERPFDDMVAFHRQKSIETTEATDSPITELAETDVVDVLRYCNRAKHDLQVNRGLSRDKVGPMSYGRFRFPVGVIA</sequence>
<dbReference type="EMBL" id="CP036264">
    <property type="protein sequence ID" value="QEF98778.1"/>
    <property type="molecule type" value="Genomic_DNA"/>
</dbReference>
<evidence type="ECO:0000313" key="3">
    <source>
        <dbReference type="Proteomes" id="UP000321353"/>
    </source>
</evidence>
<feature type="transmembrane region" description="Helical" evidence="1">
    <location>
        <begin position="36"/>
        <end position="56"/>
    </location>
</feature>
<dbReference type="Proteomes" id="UP000321353">
    <property type="component" value="Chromosome"/>
</dbReference>
<dbReference type="RefSeq" id="WP_147868272.1">
    <property type="nucleotide sequence ID" value="NZ_CP036264.1"/>
</dbReference>
<keyword evidence="1" id="KW-1133">Transmembrane helix</keyword>
<dbReference type="KEGG" id="smam:Mal15_28340"/>
<keyword evidence="1" id="KW-0812">Transmembrane</keyword>
<evidence type="ECO:0000313" key="2">
    <source>
        <dbReference type="EMBL" id="QEF98778.1"/>
    </source>
</evidence>
<dbReference type="AlphaFoldDB" id="A0A5B9MCM5"/>
<evidence type="ECO:0000256" key="1">
    <source>
        <dbReference type="SAM" id="Phobius"/>
    </source>
</evidence>
<feature type="transmembrane region" description="Helical" evidence="1">
    <location>
        <begin position="78"/>
        <end position="100"/>
    </location>
</feature>